<gene>
    <name evidence="1" type="ORF">ACFSKK_22820</name>
</gene>
<dbReference type="Proteomes" id="UP001597318">
    <property type="component" value="Unassembled WGS sequence"/>
</dbReference>
<reference evidence="2" key="1">
    <citation type="journal article" date="2019" name="Int. J. Syst. Evol. Microbiol.">
        <title>The Global Catalogue of Microorganisms (GCM) 10K type strain sequencing project: providing services to taxonomists for standard genome sequencing and annotation.</title>
        <authorList>
            <consortium name="The Broad Institute Genomics Platform"/>
            <consortium name="The Broad Institute Genome Sequencing Center for Infectious Disease"/>
            <person name="Wu L."/>
            <person name="Ma J."/>
        </authorList>
    </citation>
    <scope>NUCLEOTIDE SEQUENCE [LARGE SCALE GENOMIC DNA]</scope>
    <source>
        <strain evidence="2">CGMCC 1.15474</strain>
    </source>
</reference>
<organism evidence="1 2">
    <name type="scientific">Metabacillus endolithicus</name>
    <dbReference type="NCBI Taxonomy" id="1535204"/>
    <lineage>
        <taxon>Bacteria</taxon>
        <taxon>Bacillati</taxon>
        <taxon>Bacillota</taxon>
        <taxon>Bacilli</taxon>
        <taxon>Bacillales</taxon>
        <taxon>Bacillaceae</taxon>
        <taxon>Metabacillus</taxon>
    </lineage>
</organism>
<keyword evidence="2" id="KW-1185">Reference proteome</keyword>
<dbReference type="EMBL" id="JBHUIK010000007">
    <property type="protein sequence ID" value="MFD2216512.1"/>
    <property type="molecule type" value="Genomic_DNA"/>
</dbReference>
<evidence type="ECO:0000313" key="2">
    <source>
        <dbReference type="Proteomes" id="UP001597318"/>
    </source>
</evidence>
<dbReference type="RefSeq" id="WP_247347518.1">
    <property type="nucleotide sequence ID" value="NZ_CP095551.1"/>
</dbReference>
<evidence type="ECO:0000313" key="1">
    <source>
        <dbReference type="EMBL" id="MFD2216512.1"/>
    </source>
</evidence>
<comment type="caution">
    <text evidence="1">The sequence shown here is derived from an EMBL/GenBank/DDBJ whole genome shotgun (WGS) entry which is preliminary data.</text>
</comment>
<name>A0ABW5C2E2_9BACI</name>
<accession>A0ABW5C2E2</accession>
<protein>
    <submittedName>
        <fullName evidence="1">Uncharacterized protein</fullName>
    </submittedName>
</protein>
<proteinExistence type="predicted"/>
<sequence length="131" mass="15047">MKSYRKIDGRPLVWMYLDEFYSTSQDEINLKIRRSLEIEKTEQSKSLHSKRISGGNNSHARSVFCITTNKPFNTAKEGSLYYNIGVNGSSVTSCCKGRLKSAGKDPETGEKLTWMYYEDYIKSKDIHKEVC</sequence>